<name>A0A420VRT5_9SPHI</name>
<evidence type="ECO:0000313" key="3">
    <source>
        <dbReference type="Proteomes" id="UP000282423"/>
    </source>
</evidence>
<comment type="caution">
    <text evidence="2">The sequence shown here is derived from an EMBL/GenBank/DDBJ whole genome shotgun (WGS) entry which is preliminary data.</text>
</comment>
<proteinExistence type="predicted"/>
<dbReference type="Proteomes" id="UP000282423">
    <property type="component" value="Unassembled WGS sequence"/>
</dbReference>
<dbReference type="Pfam" id="PF13672">
    <property type="entry name" value="PP2C_2"/>
    <property type="match status" value="1"/>
</dbReference>
<dbReference type="SMART" id="SM00331">
    <property type="entry name" value="PP2C_SIG"/>
    <property type="match status" value="1"/>
</dbReference>
<evidence type="ECO:0000259" key="1">
    <source>
        <dbReference type="PROSITE" id="PS51746"/>
    </source>
</evidence>
<dbReference type="SUPFAM" id="SSF81606">
    <property type="entry name" value="PP2C-like"/>
    <property type="match status" value="1"/>
</dbReference>
<dbReference type="OrthoDB" id="9801841at2"/>
<dbReference type="InterPro" id="IPR036457">
    <property type="entry name" value="PPM-type-like_dom_sf"/>
</dbReference>
<keyword evidence="3" id="KW-1185">Reference proteome</keyword>
<dbReference type="InterPro" id="IPR001932">
    <property type="entry name" value="PPM-type_phosphatase-like_dom"/>
</dbReference>
<gene>
    <name evidence="2" type="ORF">D7322_24675</name>
</gene>
<evidence type="ECO:0000313" key="2">
    <source>
        <dbReference type="EMBL" id="RKO68987.1"/>
    </source>
</evidence>
<dbReference type="Gene3D" id="3.60.40.10">
    <property type="entry name" value="PPM-type phosphatase domain"/>
    <property type="match status" value="1"/>
</dbReference>
<accession>A0A420VRT5</accession>
<protein>
    <recommendedName>
        <fullName evidence="1">PPM-type phosphatase domain-containing protein</fullName>
    </recommendedName>
</protein>
<sequence length="219" mass="25322">MLKYISHSVKGIQRKKNQDRVLIIEKSDYYLFLIFDGVSSLSDSYLFINSYKKALKNNLNKITADGRNLADILFESHCQVLKDEFDGMSTLAGLFYSKSDDKAKYINIGDSRLYIFTNQFLENITKDHSLPAQPNILTKCLGIKDLSIDDFEIKEIEKGYNFLLCTDGFYHIMAKNLKEFFNAYNFKKLGNIEKKLSSLQHRKNKDDASYILIKHEIPG</sequence>
<dbReference type="PROSITE" id="PS51746">
    <property type="entry name" value="PPM_2"/>
    <property type="match status" value="1"/>
</dbReference>
<feature type="domain" description="PPM-type phosphatase" evidence="1">
    <location>
        <begin position="3"/>
        <end position="215"/>
    </location>
</feature>
<dbReference type="RefSeq" id="WP_121126849.1">
    <property type="nucleotide sequence ID" value="NZ_RBWS01000024.1"/>
</dbReference>
<organism evidence="2 3">
    <name type="scientific">Sphingobacterium puteale</name>
    <dbReference type="NCBI Taxonomy" id="2420510"/>
    <lineage>
        <taxon>Bacteria</taxon>
        <taxon>Pseudomonadati</taxon>
        <taxon>Bacteroidota</taxon>
        <taxon>Sphingobacteriia</taxon>
        <taxon>Sphingobacteriales</taxon>
        <taxon>Sphingobacteriaceae</taxon>
        <taxon>Sphingobacterium</taxon>
    </lineage>
</organism>
<reference evidence="2 3" key="1">
    <citation type="submission" date="2018-10" db="EMBL/GenBank/DDBJ databases">
        <title>Sphingobacterium sp. M05W1-28.</title>
        <authorList>
            <person name="Cai H."/>
        </authorList>
    </citation>
    <scope>NUCLEOTIDE SEQUENCE [LARGE SCALE GENOMIC DNA]</scope>
    <source>
        <strain evidence="2 3">M05W1-28</strain>
    </source>
</reference>
<dbReference type="EMBL" id="RBWS01000024">
    <property type="protein sequence ID" value="RKO68987.1"/>
    <property type="molecule type" value="Genomic_DNA"/>
</dbReference>
<dbReference type="SMART" id="SM00332">
    <property type="entry name" value="PP2Cc"/>
    <property type="match status" value="1"/>
</dbReference>
<dbReference type="AlphaFoldDB" id="A0A420VRT5"/>